<keyword evidence="4" id="KW-0633">Potassium transport</keyword>
<name>A0A6G7XGM0_9MICO</name>
<evidence type="ECO:0000256" key="8">
    <source>
        <dbReference type="ARBA" id="ARBA00022989"/>
    </source>
</evidence>
<dbReference type="Pfam" id="PF06736">
    <property type="entry name" value="TMEM175"/>
    <property type="match status" value="1"/>
</dbReference>
<feature type="transmembrane region" description="Helical" evidence="13">
    <location>
        <begin position="83"/>
        <end position="102"/>
    </location>
</feature>
<organism evidence="14 15">
    <name type="scientific">Leucobacter viscericola</name>
    <dbReference type="NCBI Taxonomy" id="2714935"/>
    <lineage>
        <taxon>Bacteria</taxon>
        <taxon>Bacillati</taxon>
        <taxon>Actinomycetota</taxon>
        <taxon>Actinomycetes</taxon>
        <taxon>Micrococcales</taxon>
        <taxon>Microbacteriaceae</taxon>
        <taxon>Leucobacter</taxon>
    </lineage>
</organism>
<evidence type="ECO:0000313" key="15">
    <source>
        <dbReference type="Proteomes" id="UP000502677"/>
    </source>
</evidence>
<dbReference type="AlphaFoldDB" id="A0A6G7XGM0"/>
<evidence type="ECO:0000256" key="7">
    <source>
        <dbReference type="ARBA" id="ARBA00022958"/>
    </source>
</evidence>
<gene>
    <name evidence="14" type="ORF">G7068_10930</name>
</gene>
<evidence type="ECO:0000256" key="9">
    <source>
        <dbReference type="ARBA" id="ARBA00023065"/>
    </source>
</evidence>
<feature type="transmembrane region" description="Helical" evidence="13">
    <location>
        <begin position="12"/>
        <end position="33"/>
    </location>
</feature>
<keyword evidence="5 13" id="KW-0812">Transmembrane</keyword>
<comment type="subcellular location">
    <subcellularLocation>
        <location evidence="1">Membrane</location>
        <topology evidence="1">Multi-pass membrane protein</topology>
    </subcellularLocation>
</comment>
<feature type="transmembrane region" description="Helical" evidence="13">
    <location>
        <begin position="162"/>
        <end position="181"/>
    </location>
</feature>
<dbReference type="GO" id="GO:0005267">
    <property type="term" value="F:potassium channel activity"/>
    <property type="evidence" value="ECO:0007669"/>
    <property type="project" value="UniProtKB-KW"/>
</dbReference>
<evidence type="ECO:0000256" key="1">
    <source>
        <dbReference type="ARBA" id="ARBA00004141"/>
    </source>
</evidence>
<keyword evidence="8 13" id="KW-1133">Transmembrane helix</keyword>
<evidence type="ECO:0000256" key="6">
    <source>
        <dbReference type="ARBA" id="ARBA00022826"/>
    </source>
</evidence>
<reference evidence="14 15" key="1">
    <citation type="submission" date="2020-03" db="EMBL/GenBank/DDBJ databases">
        <title>Leucobacter sp. nov., isolated from beetles.</title>
        <authorList>
            <person name="Hyun D.-W."/>
            <person name="Bae J.-W."/>
        </authorList>
    </citation>
    <scope>NUCLEOTIDE SEQUENCE [LARGE SCALE GENOMIC DNA]</scope>
    <source>
        <strain evidence="14 15">HDW9C</strain>
    </source>
</reference>
<keyword evidence="11" id="KW-0407">Ion channel</keyword>
<evidence type="ECO:0000256" key="13">
    <source>
        <dbReference type="SAM" id="Phobius"/>
    </source>
</evidence>
<keyword evidence="6" id="KW-0631">Potassium channel</keyword>
<evidence type="ECO:0000256" key="2">
    <source>
        <dbReference type="ARBA" id="ARBA00006920"/>
    </source>
</evidence>
<feature type="transmembrane region" description="Helical" evidence="13">
    <location>
        <begin position="53"/>
        <end position="71"/>
    </location>
</feature>
<accession>A0A6G7XGM0</accession>
<evidence type="ECO:0000256" key="4">
    <source>
        <dbReference type="ARBA" id="ARBA00022538"/>
    </source>
</evidence>
<dbReference type="GO" id="GO:0015252">
    <property type="term" value="F:proton channel activity"/>
    <property type="evidence" value="ECO:0007669"/>
    <property type="project" value="InterPro"/>
</dbReference>
<evidence type="ECO:0000313" key="14">
    <source>
        <dbReference type="EMBL" id="QIK63652.1"/>
    </source>
</evidence>
<sequence length="217" mass="23842">MSQVFEREGVEFGRGLSFFDAIFAFAITVLVVNIEPPPAKDWQNLATLMDGGLGNQLTCFAISFVVIAVFWRHNTQLMRRFRGMDSVALSANILTAGFVVLIPFSTQALSDPEIYGNPLPTAVYAVNVTLAILSQMLTLEIGRARGLLVDDIPRAAWWAGRIDVLIKAAVFLASIPVAYLFGARWGQLSWLLLIVAGRVSGRWSDRVADRARVSSPE</sequence>
<keyword evidence="15" id="KW-1185">Reference proteome</keyword>
<protein>
    <submittedName>
        <fullName evidence="14">DUF1211 domain-containing protein</fullName>
    </submittedName>
</protein>
<evidence type="ECO:0000256" key="5">
    <source>
        <dbReference type="ARBA" id="ARBA00022692"/>
    </source>
</evidence>
<evidence type="ECO:0000256" key="3">
    <source>
        <dbReference type="ARBA" id="ARBA00022448"/>
    </source>
</evidence>
<dbReference type="RefSeq" id="WP_166291997.1">
    <property type="nucleotide sequence ID" value="NZ_CP049863.1"/>
</dbReference>
<evidence type="ECO:0000256" key="11">
    <source>
        <dbReference type="ARBA" id="ARBA00023303"/>
    </source>
</evidence>
<comment type="catalytic activity">
    <reaction evidence="12">
        <text>K(+)(in) = K(+)(out)</text>
        <dbReference type="Rhea" id="RHEA:29463"/>
        <dbReference type="ChEBI" id="CHEBI:29103"/>
    </reaction>
</comment>
<comment type="similarity">
    <text evidence="2">Belongs to the TMEM175 family.</text>
</comment>
<keyword evidence="10 13" id="KW-0472">Membrane</keyword>
<dbReference type="KEGG" id="lvi:G7068_10930"/>
<dbReference type="InterPro" id="IPR010617">
    <property type="entry name" value="TMEM175-like"/>
</dbReference>
<evidence type="ECO:0000256" key="10">
    <source>
        <dbReference type="ARBA" id="ARBA00023136"/>
    </source>
</evidence>
<evidence type="ECO:0000256" key="12">
    <source>
        <dbReference type="ARBA" id="ARBA00034430"/>
    </source>
</evidence>
<proteinExistence type="inferred from homology"/>
<keyword evidence="9" id="KW-0406">Ion transport</keyword>
<feature type="transmembrane region" description="Helical" evidence="13">
    <location>
        <begin position="122"/>
        <end position="141"/>
    </location>
</feature>
<dbReference type="Proteomes" id="UP000502677">
    <property type="component" value="Chromosome"/>
</dbReference>
<keyword evidence="7" id="KW-0630">Potassium</keyword>
<keyword evidence="3" id="KW-0813">Transport</keyword>
<dbReference type="EMBL" id="CP049863">
    <property type="protein sequence ID" value="QIK63652.1"/>
    <property type="molecule type" value="Genomic_DNA"/>
</dbReference>
<dbReference type="GO" id="GO:0016020">
    <property type="term" value="C:membrane"/>
    <property type="evidence" value="ECO:0007669"/>
    <property type="project" value="UniProtKB-SubCell"/>
</dbReference>